<protein>
    <submittedName>
        <fullName evidence="2">Uncharacterized protein</fullName>
    </submittedName>
</protein>
<proteinExistence type="predicted"/>
<evidence type="ECO:0000313" key="3">
    <source>
        <dbReference type="Proteomes" id="UP000314294"/>
    </source>
</evidence>
<evidence type="ECO:0000313" key="2">
    <source>
        <dbReference type="EMBL" id="TNN55241.1"/>
    </source>
</evidence>
<name>A0A4Z2GPM1_9TELE</name>
<gene>
    <name evidence="2" type="ORF">EYF80_034507</name>
</gene>
<comment type="caution">
    <text evidence="2">The sequence shown here is derived from an EMBL/GenBank/DDBJ whole genome shotgun (WGS) entry which is preliminary data.</text>
</comment>
<organism evidence="2 3">
    <name type="scientific">Liparis tanakae</name>
    <name type="common">Tanaka's snailfish</name>
    <dbReference type="NCBI Taxonomy" id="230148"/>
    <lineage>
        <taxon>Eukaryota</taxon>
        <taxon>Metazoa</taxon>
        <taxon>Chordata</taxon>
        <taxon>Craniata</taxon>
        <taxon>Vertebrata</taxon>
        <taxon>Euteleostomi</taxon>
        <taxon>Actinopterygii</taxon>
        <taxon>Neopterygii</taxon>
        <taxon>Teleostei</taxon>
        <taxon>Neoteleostei</taxon>
        <taxon>Acanthomorphata</taxon>
        <taxon>Eupercaria</taxon>
        <taxon>Perciformes</taxon>
        <taxon>Cottioidei</taxon>
        <taxon>Cottales</taxon>
        <taxon>Liparidae</taxon>
        <taxon>Liparis</taxon>
    </lineage>
</organism>
<dbReference type="EMBL" id="SRLO01000461">
    <property type="protein sequence ID" value="TNN55241.1"/>
    <property type="molecule type" value="Genomic_DNA"/>
</dbReference>
<reference evidence="2 3" key="1">
    <citation type="submission" date="2019-03" db="EMBL/GenBank/DDBJ databases">
        <title>First draft genome of Liparis tanakae, snailfish: a comprehensive survey of snailfish specific genes.</title>
        <authorList>
            <person name="Kim W."/>
            <person name="Song I."/>
            <person name="Jeong J.-H."/>
            <person name="Kim D."/>
            <person name="Kim S."/>
            <person name="Ryu S."/>
            <person name="Song J.Y."/>
            <person name="Lee S.K."/>
        </authorList>
    </citation>
    <scope>NUCLEOTIDE SEQUENCE [LARGE SCALE GENOMIC DNA]</scope>
    <source>
        <tissue evidence="2">Muscle</tissue>
    </source>
</reference>
<dbReference type="AlphaFoldDB" id="A0A4Z2GPM1"/>
<sequence length="65" mass="7238">MLPSSATMALRQDREPKRGTASPTRRIICSTQTSMPYCQPDRLCLWGPSDLSGILLGYCCSRTMQ</sequence>
<evidence type="ECO:0000256" key="1">
    <source>
        <dbReference type="SAM" id="MobiDB-lite"/>
    </source>
</evidence>
<keyword evidence="3" id="KW-1185">Reference proteome</keyword>
<dbReference type="Proteomes" id="UP000314294">
    <property type="component" value="Unassembled WGS sequence"/>
</dbReference>
<feature type="region of interest" description="Disordered" evidence="1">
    <location>
        <begin position="1"/>
        <end position="23"/>
    </location>
</feature>
<accession>A0A4Z2GPM1</accession>